<organism evidence="13 14">
    <name type="scientific">Trichonephila inaurata madagascariensis</name>
    <dbReference type="NCBI Taxonomy" id="2747483"/>
    <lineage>
        <taxon>Eukaryota</taxon>
        <taxon>Metazoa</taxon>
        <taxon>Ecdysozoa</taxon>
        <taxon>Arthropoda</taxon>
        <taxon>Chelicerata</taxon>
        <taxon>Arachnida</taxon>
        <taxon>Araneae</taxon>
        <taxon>Araneomorphae</taxon>
        <taxon>Entelegynae</taxon>
        <taxon>Araneoidea</taxon>
        <taxon>Nephilidae</taxon>
        <taxon>Trichonephila</taxon>
        <taxon>Trichonephila inaurata</taxon>
    </lineage>
</organism>
<sequence length="141" mass="16106">MEEPLEIYNYGSSSGLQLILHVTHEQAVDLLNHEIGVRVVVHDPHDLPFVAEYGINLRPRDMSAVEVTLSTIERLGPPWGSCIEKRRYTNYEELPGPYSILNEEVEFDIYRKKLNLNSLEIKMALAVGVYYVKYTSLIQAA</sequence>
<dbReference type="Proteomes" id="UP000886998">
    <property type="component" value="Unassembled WGS sequence"/>
</dbReference>
<dbReference type="Gene3D" id="2.60.470.10">
    <property type="entry name" value="Acid-sensing ion channels like domains"/>
    <property type="match status" value="1"/>
</dbReference>
<comment type="similarity">
    <text evidence="2 12">Belongs to the amiloride-sensitive sodium channel (TC 1.A.6) family.</text>
</comment>
<dbReference type="PRINTS" id="PR01078">
    <property type="entry name" value="AMINACHANNEL"/>
</dbReference>
<evidence type="ECO:0000256" key="10">
    <source>
        <dbReference type="ARBA" id="ARBA00023201"/>
    </source>
</evidence>
<evidence type="ECO:0000313" key="14">
    <source>
        <dbReference type="Proteomes" id="UP000886998"/>
    </source>
</evidence>
<gene>
    <name evidence="13" type="primary">SCNN1B</name>
    <name evidence="13" type="ORF">TNIN_491141</name>
</gene>
<keyword evidence="8 12" id="KW-0406">Ion transport</keyword>
<dbReference type="PANTHER" id="PTHR11690">
    <property type="entry name" value="AMILORIDE-SENSITIVE SODIUM CHANNEL-RELATED"/>
    <property type="match status" value="1"/>
</dbReference>
<accession>A0A8X6XAW9</accession>
<reference evidence="13" key="1">
    <citation type="submission" date="2020-08" db="EMBL/GenBank/DDBJ databases">
        <title>Multicomponent nature underlies the extraordinary mechanical properties of spider dragline silk.</title>
        <authorList>
            <person name="Kono N."/>
            <person name="Nakamura H."/>
            <person name="Mori M."/>
            <person name="Yoshida Y."/>
            <person name="Ohtoshi R."/>
            <person name="Malay A.D."/>
            <person name="Moran D.A.P."/>
            <person name="Tomita M."/>
            <person name="Numata K."/>
            <person name="Arakawa K."/>
        </authorList>
    </citation>
    <scope>NUCLEOTIDE SEQUENCE</scope>
</reference>
<dbReference type="AlphaFoldDB" id="A0A8X6XAW9"/>
<evidence type="ECO:0000256" key="11">
    <source>
        <dbReference type="ARBA" id="ARBA00023303"/>
    </source>
</evidence>
<keyword evidence="6" id="KW-1133">Transmembrane helix</keyword>
<evidence type="ECO:0000256" key="1">
    <source>
        <dbReference type="ARBA" id="ARBA00004141"/>
    </source>
</evidence>
<evidence type="ECO:0000256" key="7">
    <source>
        <dbReference type="ARBA" id="ARBA00023053"/>
    </source>
</evidence>
<keyword evidence="5 12" id="KW-0812">Transmembrane</keyword>
<keyword evidence="7" id="KW-0915">Sodium</keyword>
<proteinExistence type="inferred from homology"/>
<keyword evidence="14" id="KW-1185">Reference proteome</keyword>
<evidence type="ECO:0000256" key="8">
    <source>
        <dbReference type="ARBA" id="ARBA00023065"/>
    </source>
</evidence>
<name>A0A8X6XAW9_9ARAC</name>
<evidence type="ECO:0000256" key="12">
    <source>
        <dbReference type="RuleBase" id="RU000679"/>
    </source>
</evidence>
<comment type="caution">
    <text evidence="13">The sequence shown here is derived from an EMBL/GenBank/DDBJ whole genome shotgun (WGS) entry which is preliminary data.</text>
</comment>
<keyword evidence="3 12" id="KW-0813">Transport</keyword>
<evidence type="ECO:0000256" key="3">
    <source>
        <dbReference type="ARBA" id="ARBA00022448"/>
    </source>
</evidence>
<evidence type="ECO:0000313" key="13">
    <source>
        <dbReference type="EMBL" id="GFY50195.1"/>
    </source>
</evidence>
<dbReference type="PANTHER" id="PTHR11690:SF248">
    <property type="entry name" value="PICKPOCKET 17, ISOFORM A"/>
    <property type="match status" value="1"/>
</dbReference>
<keyword evidence="11 12" id="KW-0407">Ion channel</keyword>
<evidence type="ECO:0000256" key="9">
    <source>
        <dbReference type="ARBA" id="ARBA00023136"/>
    </source>
</evidence>
<protein>
    <submittedName>
        <fullName evidence="13">Amiloride-sensitive sodium channel subunit beta</fullName>
    </submittedName>
</protein>
<evidence type="ECO:0000256" key="6">
    <source>
        <dbReference type="ARBA" id="ARBA00022989"/>
    </source>
</evidence>
<keyword evidence="9" id="KW-0472">Membrane</keyword>
<dbReference type="OrthoDB" id="6436788at2759"/>
<dbReference type="GO" id="GO:0005886">
    <property type="term" value="C:plasma membrane"/>
    <property type="evidence" value="ECO:0007669"/>
    <property type="project" value="TreeGrafter"/>
</dbReference>
<comment type="subcellular location">
    <subcellularLocation>
        <location evidence="1">Membrane</location>
        <topology evidence="1">Multi-pass membrane protein</topology>
    </subcellularLocation>
</comment>
<evidence type="ECO:0000256" key="5">
    <source>
        <dbReference type="ARBA" id="ARBA00022692"/>
    </source>
</evidence>
<dbReference type="GO" id="GO:0015280">
    <property type="term" value="F:ligand-gated sodium channel activity"/>
    <property type="evidence" value="ECO:0007669"/>
    <property type="project" value="TreeGrafter"/>
</dbReference>
<dbReference type="Pfam" id="PF00858">
    <property type="entry name" value="ASC"/>
    <property type="match status" value="1"/>
</dbReference>
<dbReference type="InterPro" id="IPR001873">
    <property type="entry name" value="ENaC"/>
</dbReference>
<evidence type="ECO:0000256" key="4">
    <source>
        <dbReference type="ARBA" id="ARBA00022461"/>
    </source>
</evidence>
<dbReference type="EMBL" id="BMAV01007352">
    <property type="protein sequence ID" value="GFY50195.1"/>
    <property type="molecule type" value="Genomic_DNA"/>
</dbReference>
<evidence type="ECO:0000256" key="2">
    <source>
        <dbReference type="ARBA" id="ARBA00007193"/>
    </source>
</evidence>
<keyword evidence="4 12" id="KW-0894">Sodium channel</keyword>
<keyword evidence="10 12" id="KW-0739">Sodium transport</keyword>